<accession>A0ABR2IC61</accession>
<feature type="transmembrane region" description="Helical" evidence="2">
    <location>
        <begin position="6"/>
        <end position="22"/>
    </location>
</feature>
<organism evidence="3 4">
    <name type="scientific">Tritrichomonas musculus</name>
    <dbReference type="NCBI Taxonomy" id="1915356"/>
    <lineage>
        <taxon>Eukaryota</taxon>
        <taxon>Metamonada</taxon>
        <taxon>Parabasalia</taxon>
        <taxon>Tritrichomonadida</taxon>
        <taxon>Tritrichomonadidae</taxon>
        <taxon>Tritrichomonas</taxon>
    </lineage>
</organism>
<evidence type="ECO:0000313" key="4">
    <source>
        <dbReference type="Proteomes" id="UP001470230"/>
    </source>
</evidence>
<keyword evidence="2" id="KW-0812">Transmembrane</keyword>
<comment type="caution">
    <text evidence="3">The sequence shown here is derived from an EMBL/GenBank/DDBJ whole genome shotgun (WGS) entry which is preliminary data.</text>
</comment>
<sequence length="192" mass="21566">MIVFIISIVLTFALTLYTAIVYQSANNGNESIQQSISNLKKKFLMIINIIFIIVLAAMSFCLYSFRGDFYELTDIIFKDYYNNETNVLSASLSSNPSEKFVKFIENYFKCQQFDSNSPSGNCAELIKDFLNKKTMMLSIILGVVSAICLILLVIAIFVDSKSKPDHGTKNDRSGNASNELNEELNPNEAAEF</sequence>
<feature type="transmembrane region" description="Helical" evidence="2">
    <location>
        <begin position="43"/>
        <end position="65"/>
    </location>
</feature>
<feature type="region of interest" description="Disordered" evidence="1">
    <location>
        <begin position="163"/>
        <end position="192"/>
    </location>
</feature>
<keyword evidence="4" id="KW-1185">Reference proteome</keyword>
<evidence type="ECO:0000256" key="1">
    <source>
        <dbReference type="SAM" id="MobiDB-lite"/>
    </source>
</evidence>
<gene>
    <name evidence="3" type="ORF">M9Y10_012322</name>
</gene>
<feature type="transmembrane region" description="Helical" evidence="2">
    <location>
        <begin position="135"/>
        <end position="158"/>
    </location>
</feature>
<feature type="compositionally biased region" description="Basic and acidic residues" evidence="1">
    <location>
        <begin position="163"/>
        <end position="172"/>
    </location>
</feature>
<evidence type="ECO:0000256" key="2">
    <source>
        <dbReference type="SAM" id="Phobius"/>
    </source>
</evidence>
<keyword evidence="2" id="KW-0472">Membrane</keyword>
<reference evidence="3 4" key="1">
    <citation type="submission" date="2024-04" db="EMBL/GenBank/DDBJ databases">
        <title>Tritrichomonas musculus Genome.</title>
        <authorList>
            <person name="Alves-Ferreira E."/>
            <person name="Grigg M."/>
            <person name="Lorenzi H."/>
            <person name="Galac M."/>
        </authorList>
    </citation>
    <scope>NUCLEOTIDE SEQUENCE [LARGE SCALE GENOMIC DNA]</scope>
    <source>
        <strain evidence="3 4">EAF2021</strain>
    </source>
</reference>
<evidence type="ECO:0000313" key="3">
    <source>
        <dbReference type="EMBL" id="KAK8860657.1"/>
    </source>
</evidence>
<dbReference type="EMBL" id="JAPFFF010000018">
    <property type="protein sequence ID" value="KAK8860657.1"/>
    <property type="molecule type" value="Genomic_DNA"/>
</dbReference>
<protein>
    <recommendedName>
        <fullName evidence="5">Tetraspanin family protein</fullName>
    </recommendedName>
</protein>
<proteinExistence type="predicted"/>
<feature type="compositionally biased region" description="Low complexity" evidence="1">
    <location>
        <begin position="175"/>
        <end position="192"/>
    </location>
</feature>
<dbReference type="Proteomes" id="UP001470230">
    <property type="component" value="Unassembled WGS sequence"/>
</dbReference>
<name>A0ABR2IC61_9EUKA</name>
<evidence type="ECO:0008006" key="5">
    <source>
        <dbReference type="Google" id="ProtNLM"/>
    </source>
</evidence>
<keyword evidence="2" id="KW-1133">Transmembrane helix</keyword>